<feature type="transmembrane region" description="Helical" evidence="17">
    <location>
        <begin position="256"/>
        <end position="272"/>
    </location>
</feature>
<evidence type="ECO:0000256" key="11">
    <source>
        <dbReference type="ARBA" id="ARBA00022842"/>
    </source>
</evidence>
<comment type="similarity">
    <text evidence="5">Belongs to the STT3 family.</text>
</comment>
<feature type="domain" description="Oligosaccharyl transferase STT3 N-terminal" evidence="18">
    <location>
        <begin position="131"/>
        <end position="267"/>
    </location>
</feature>
<feature type="domain" description="Oligosaccharyl transferase STT3 N-terminal" evidence="18">
    <location>
        <begin position="45"/>
        <end position="77"/>
    </location>
</feature>
<comment type="cofactor">
    <cofactor evidence="2">
        <name>Mg(2+)</name>
        <dbReference type="ChEBI" id="CHEBI:18420"/>
    </cofactor>
</comment>
<evidence type="ECO:0000256" key="12">
    <source>
        <dbReference type="ARBA" id="ARBA00022989"/>
    </source>
</evidence>
<dbReference type="EMBL" id="KF901196">
    <property type="protein sequence ID" value="AIF21700.1"/>
    <property type="molecule type" value="Genomic_DNA"/>
</dbReference>
<accession>A0A075I1N1</accession>
<sequence>MTSVQRSGFISSKTVRYILIIAILAIAFSVSFMIRSQGAQVGFELAEFDPYFNYRATNFIVENGIPAYFEWWDDKSWFLNIDPKIAGIPPATTCSPTPIDVPLDLSCYTPENVLDNEEINRGRNVSETSQATLHITAAILYQIFGAGTSLYNFTILFPVIISSLTTVAIFAVVRTIGGTTAGLTAALLFSISVPIILRGFIGWFKSEPLGIFLGLFAVYLCISGIKSGYNKLSFIRIAGAGILVALSINAWGGIEFFLIILGLFFCILPFLVK</sequence>
<dbReference type="GO" id="GO:0012505">
    <property type="term" value="C:endomembrane system"/>
    <property type="evidence" value="ECO:0007669"/>
    <property type="project" value="UniProtKB-SubCell"/>
</dbReference>
<evidence type="ECO:0000259" key="18">
    <source>
        <dbReference type="Pfam" id="PF02516"/>
    </source>
</evidence>
<name>A0A075I1N1_9ARCH</name>
<evidence type="ECO:0000256" key="17">
    <source>
        <dbReference type="SAM" id="Phobius"/>
    </source>
</evidence>
<comment type="catalytic activity">
    <reaction evidence="16">
        <text>an archaeal dolichyl phosphooligosaccharide + [protein]-L-asparagine = an archaeal dolichyl phosphate + a glycoprotein with the oligosaccharide chain attached by N-beta-D-glycosyl linkage to a protein L-asparagine.</text>
        <dbReference type="EC" id="2.4.99.21"/>
    </reaction>
</comment>
<feature type="transmembrane region" description="Helical" evidence="17">
    <location>
        <begin position="209"/>
        <end position="225"/>
    </location>
</feature>
<comment type="subcellular location">
    <subcellularLocation>
        <location evidence="3">Endomembrane system</location>
        <topology evidence="3">Multi-pass membrane protein</topology>
    </subcellularLocation>
</comment>
<dbReference type="PANTHER" id="PTHR13872:SF1">
    <property type="entry name" value="DOLICHYL-DIPHOSPHOOLIGOSACCHARIDE--PROTEIN GLYCOSYLTRANSFERASE SUBUNIT STT3B"/>
    <property type="match status" value="1"/>
</dbReference>
<dbReference type="PANTHER" id="PTHR13872">
    <property type="entry name" value="DOLICHYL-DIPHOSPHOOLIGOSACCHARIDE--PROTEIN GLYCOSYLTRANSFERASE SUBUNIT"/>
    <property type="match status" value="1"/>
</dbReference>
<evidence type="ECO:0000256" key="9">
    <source>
        <dbReference type="ARBA" id="ARBA00022692"/>
    </source>
</evidence>
<keyword evidence="14" id="KW-0464">Manganese</keyword>
<keyword evidence="9 17" id="KW-0812">Transmembrane</keyword>
<evidence type="ECO:0000256" key="3">
    <source>
        <dbReference type="ARBA" id="ARBA00004127"/>
    </source>
</evidence>
<gene>
    <name evidence="19" type="primary">STT3</name>
</gene>
<comment type="pathway">
    <text evidence="4">Protein modification; protein glycosylation.</text>
</comment>
<keyword evidence="12 17" id="KW-1133">Transmembrane helix</keyword>
<evidence type="ECO:0000256" key="2">
    <source>
        <dbReference type="ARBA" id="ARBA00001946"/>
    </source>
</evidence>
<dbReference type="InterPro" id="IPR003674">
    <property type="entry name" value="Oligo_trans_STT3"/>
</dbReference>
<dbReference type="EC" id="2.4.99.21" evidence="6"/>
<dbReference type="GO" id="GO:0004576">
    <property type="term" value="F:oligosaccharyl transferase activity"/>
    <property type="evidence" value="ECO:0007669"/>
    <property type="project" value="InterPro"/>
</dbReference>
<comment type="cofactor">
    <cofactor evidence="1">
        <name>Mn(2+)</name>
        <dbReference type="ChEBI" id="CHEBI:29035"/>
    </cofactor>
</comment>
<evidence type="ECO:0000256" key="14">
    <source>
        <dbReference type="ARBA" id="ARBA00023211"/>
    </source>
</evidence>
<feature type="transmembrane region" description="Helical" evidence="17">
    <location>
        <begin position="15"/>
        <end position="34"/>
    </location>
</feature>
<evidence type="ECO:0000256" key="5">
    <source>
        <dbReference type="ARBA" id="ARBA00010810"/>
    </source>
</evidence>
<evidence type="ECO:0000256" key="6">
    <source>
        <dbReference type="ARBA" id="ARBA00012602"/>
    </source>
</evidence>
<keyword evidence="13 17" id="KW-0472">Membrane</keyword>
<keyword evidence="7 19" id="KW-0328">Glycosyltransferase</keyword>
<feature type="transmembrane region" description="Helical" evidence="17">
    <location>
        <begin position="155"/>
        <end position="173"/>
    </location>
</feature>
<organism evidence="19">
    <name type="scientific">uncultured marine thaumarchaeote SAT1000_06_A02</name>
    <dbReference type="NCBI Taxonomy" id="1456359"/>
    <lineage>
        <taxon>Archaea</taxon>
        <taxon>Nitrososphaerota</taxon>
        <taxon>environmental samples</taxon>
    </lineage>
</organism>
<dbReference type="GO" id="GO:0046872">
    <property type="term" value="F:metal ion binding"/>
    <property type="evidence" value="ECO:0007669"/>
    <property type="project" value="UniProtKB-KW"/>
</dbReference>
<evidence type="ECO:0000256" key="8">
    <source>
        <dbReference type="ARBA" id="ARBA00022679"/>
    </source>
</evidence>
<evidence type="ECO:0000256" key="13">
    <source>
        <dbReference type="ARBA" id="ARBA00023136"/>
    </source>
</evidence>
<evidence type="ECO:0000256" key="16">
    <source>
        <dbReference type="ARBA" id="ARBA00034066"/>
    </source>
</evidence>
<dbReference type="Pfam" id="PF02516">
    <property type="entry name" value="STT3"/>
    <property type="match status" value="2"/>
</dbReference>
<evidence type="ECO:0000256" key="10">
    <source>
        <dbReference type="ARBA" id="ARBA00022723"/>
    </source>
</evidence>
<evidence type="ECO:0000256" key="7">
    <source>
        <dbReference type="ARBA" id="ARBA00022676"/>
    </source>
</evidence>
<keyword evidence="8 19" id="KW-0808">Transferase</keyword>
<feature type="transmembrane region" description="Helical" evidence="17">
    <location>
        <begin position="185"/>
        <end position="203"/>
    </location>
</feature>
<evidence type="ECO:0000256" key="15">
    <source>
        <dbReference type="ARBA" id="ARBA00030679"/>
    </source>
</evidence>
<protein>
    <recommendedName>
        <fullName evidence="6">dolichyl-phosphooligosaccharide-protein glycotransferase</fullName>
        <ecNumber evidence="6">2.4.99.21</ecNumber>
    </recommendedName>
    <alternativeName>
        <fullName evidence="15">Oligosaccharyl transferase</fullName>
    </alternativeName>
</protein>
<dbReference type="InterPro" id="IPR048307">
    <property type="entry name" value="STT3_N"/>
</dbReference>
<evidence type="ECO:0000256" key="4">
    <source>
        <dbReference type="ARBA" id="ARBA00004922"/>
    </source>
</evidence>
<reference evidence="19" key="1">
    <citation type="journal article" date="2014" name="Genome Biol. Evol.">
        <title>Pangenome evidence for extensive interdomain horizontal transfer affecting lineage core and shell genes in uncultured planktonic thaumarchaeota and euryarchaeota.</title>
        <authorList>
            <person name="Deschamps P."/>
            <person name="Zivanovic Y."/>
            <person name="Moreira D."/>
            <person name="Rodriguez-Valera F."/>
            <person name="Lopez-Garcia P."/>
        </authorList>
    </citation>
    <scope>NUCLEOTIDE SEQUENCE</scope>
</reference>
<proteinExistence type="inferred from homology"/>
<evidence type="ECO:0000256" key="1">
    <source>
        <dbReference type="ARBA" id="ARBA00001936"/>
    </source>
</evidence>
<dbReference type="GO" id="GO:0016020">
    <property type="term" value="C:membrane"/>
    <property type="evidence" value="ECO:0007669"/>
    <property type="project" value="InterPro"/>
</dbReference>
<keyword evidence="10" id="KW-0479">Metal-binding</keyword>
<dbReference type="AlphaFoldDB" id="A0A075I1N1"/>
<evidence type="ECO:0000313" key="19">
    <source>
        <dbReference type="EMBL" id="AIF21700.1"/>
    </source>
</evidence>
<dbReference type="UniPathway" id="UPA00378"/>
<keyword evidence="11" id="KW-0460">Magnesium</keyword>